<dbReference type="InParanoid" id="E4WQG5"/>
<keyword evidence="3" id="KW-1185">Reference proteome</keyword>
<dbReference type="AlphaFoldDB" id="E4WQG5"/>
<sequence length="256" mass="29964">MDENQKQERIKLMAQVLIDKNNSGKVPYVIARLAKTDVREFKKISYKFKEVFGSSIHFAPGLQLIFPPDQLEMVNFVENKVLEPLEKSADAFTSIDHIATMLLTVMFFRKGKITEPQLKHIFTEKLQIEWEKPDSLHGAKSAKMIIAKLEKDNILRKISVNAHRISTQTQIRTERIVKYEIGVRAKHLYDWDKIFEAGIRNLESQANQVLTPGEVRRMKLQCKQVYDEMNYEKVRERQKSSVYNENPVDEDENDFF</sequence>
<protein>
    <recommendedName>
        <fullName evidence="4">MAGE domain-containing protein</fullName>
    </recommendedName>
</protein>
<proteinExistence type="predicted"/>
<accession>E4WQG5</accession>
<evidence type="ECO:0000256" key="1">
    <source>
        <dbReference type="SAM" id="MobiDB-lite"/>
    </source>
</evidence>
<feature type="region of interest" description="Disordered" evidence="1">
    <location>
        <begin position="236"/>
        <end position="256"/>
    </location>
</feature>
<organism evidence="2">
    <name type="scientific">Oikopleura dioica</name>
    <name type="common">Tunicate</name>
    <dbReference type="NCBI Taxonomy" id="34765"/>
    <lineage>
        <taxon>Eukaryota</taxon>
        <taxon>Metazoa</taxon>
        <taxon>Chordata</taxon>
        <taxon>Tunicata</taxon>
        <taxon>Appendicularia</taxon>
        <taxon>Copelata</taxon>
        <taxon>Oikopleuridae</taxon>
        <taxon>Oikopleura</taxon>
    </lineage>
</organism>
<dbReference type="EMBL" id="FN653015">
    <property type="protein sequence ID" value="CBY20906.1"/>
    <property type="molecule type" value="Genomic_DNA"/>
</dbReference>
<evidence type="ECO:0000313" key="2">
    <source>
        <dbReference type="EMBL" id="CBY20906.1"/>
    </source>
</evidence>
<dbReference type="Proteomes" id="UP000001307">
    <property type="component" value="Unassembled WGS sequence"/>
</dbReference>
<reference evidence="2" key="1">
    <citation type="journal article" date="2010" name="Science">
        <title>Plasticity of animal genome architecture unmasked by rapid evolution of a pelagic tunicate.</title>
        <authorList>
            <person name="Denoeud F."/>
            <person name="Henriet S."/>
            <person name="Mungpakdee S."/>
            <person name="Aury J.M."/>
            <person name="Da Silva C."/>
            <person name="Brinkmann H."/>
            <person name="Mikhaleva J."/>
            <person name="Olsen L.C."/>
            <person name="Jubin C."/>
            <person name="Canestro C."/>
            <person name="Bouquet J.M."/>
            <person name="Danks G."/>
            <person name="Poulain J."/>
            <person name="Campsteijn C."/>
            <person name="Adamski M."/>
            <person name="Cross I."/>
            <person name="Yadetie F."/>
            <person name="Muffato M."/>
            <person name="Louis A."/>
            <person name="Butcher S."/>
            <person name="Tsagkogeorga G."/>
            <person name="Konrad A."/>
            <person name="Singh S."/>
            <person name="Jensen M.F."/>
            <person name="Cong E.H."/>
            <person name="Eikeseth-Otteraa H."/>
            <person name="Noel B."/>
            <person name="Anthouard V."/>
            <person name="Porcel B.M."/>
            <person name="Kachouri-Lafond R."/>
            <person name="Nishino A."/>
            <person name="Ugolini M."/>
            <person name="Chourrout P."/>
            <person name="Nishida H."/>
            <person name="Aasland R."/>
            <person name="Huzurbazar S."/>
            <person name="Westhof E."/>
            <person name="Delsuc F."/>
            <person name="Lehrach H."/>
            <person name="Reinhardt R."/>
            <person name="Weissenbach J."/>
            <person name="Roy S.W."/>
            <person name="Artiguenave F."/>
            <person name="Postlethwait J.H."/>
            <person name="Manak J.R."/>
            <person name="Thompson E.M."/>
            <person name="Jaillon O."/>
            <person name="Du Pasquier L."/>
            <person name="Boudinot P."/>
            <person name="Liberles D.A."/>
            <person name="Volff J.N."/>
            <person name="Philippe H."/>
            <person name="Lenhard B."/>
            <person name="Roest Crollius H."/>
            <person name="Wincker P."/>
            <person name="Chourrout D."/>
        </authorList>
    </citation>
    <scope>NUCLEOTIDE SEQUENCE [LARGE SCALE GENOMIC DNA]</scope>
</reference>
<evidence type="ECO:0000313" key="3">
    <source>
        <dbReference type="Proteomes" id="UP000001307"/>
    </source>
</evidence>
<name>E4WQG5_OIKDI</name>
<feature type="compositionally biased region" description="Acidic residues" evidence="1">
    <location>
        <begin position="247"/>
        <end position="256"/>
    </location>
</feature>
<gene>
    <name evidence="2" type="ORF">GSOID_T00000915001</name>
</gene>
<evidence type="ECO:0008006" key="4">
    <source>
        <dbReference type="Google" id="ProtNLM"/>
    </source>
</evidence>